<dbReference type="GO" id="GO:0005783">
    <property type="term" value="C:endoplasmic reticulum"/>
    <property type="evidence" value="ECO:0007669"/>
    <property type="project" value="TreeGrafter"/>
</dbReference>
<dbReference type="InterPro" id="IPR009447">
    <property type="entry name" value="PIGW/GWT1"/>
</dbReference>
<dbReference type="AlphaFoldDB" id="A0A2J8ABK6"/>
<sequence length="297" mass="30666">MDPLDRKAAKEAFVAGLSGTSKREVFALVATLSLSIVACKRLLLELLLVVLPHILLVTEALPLWPSLAALALATVASGGHVLLSRAGRLRLRAECRARLADLAGRRKGFVSAFRGALMASTAVCILAVDFTAFPRRLAKAEVYGTGLMDLGVGGVMLAAGLVSTAALPLGTNDGGDGASSEGGGAAAWRPAPLRQRLASGLRGAAACWALGLGRLASTRAVDYQAHVGEYGVHWNFFHTIAVVALLGQAVALPPHRLAAAAAALTAAHQAALTLGVYMAVVCGVAVLMDARGWRLKL</sequence>
<evidence type="ECO:0000313" key="7">
    <source>
        <dbReference type="Proteomes" id="UP000236333"/>
    </source>
</evidence>
<dbReference type="PANTHER" id="PTHR20661">
    <property type="entry name" value="PHOSPHATIDYLINOSITOL-GLYCAN BIOSYNTHESIS CLASS W PROTEIN"/>
    <property type="match status" value="1"/>
</dbReference>
<feature type="transmembrane region" description="Helical" evidence="5">
    <location>
        <begin position="63"/>
        <end position="83"/>
    </location>
</feature>
<comment type="subcellular location">
    <subcellularLocation>
        <location evidence="1">Membrane</location>
        <topology evidence="1">Multi-pass membrane protein</topology>
    </subcellularLocation>
</comment>
<proteinExistence type="predicted"/>
<keyword evidence="4 5" id="KW-0472">Membrane</keyword>
<evidence type="ECO:0000256" key="2">
    <source>
        <dbReference type="ARBA" id="ARBA00022692"/>
    </source>
</evidence>
<comment type="caution">
    <text evidence="6">The sequence shown here is derived from an EMBL/GenBank/DDBJ whole genome shotgun (WGS) entry which is preliminary data.</text>
</comment>
<gene>
    <name evidence="6" type="ORF">TSOC_003434</name>
</gene>
<evidence type="ECO:0000313" key="6">
    <source>
        <dbReference type="EMBL" id="PNH09908.1"/>
    </source>
</evidence>
<keyword evidence="2 5" id="KW-0812">Transmembrane</keyword>
<evidence type="ECO:0000256" key="4">
    <source>
        <dbReference type="ARBA" id="ARBA00023136"/>
    </source>
</evidence>
<keyword evidence="7" id="KW-1185">Reference proteome</keyword>
<protein>
    <submittedName>
        <fullName evidence="6">GPI-anchored wall transfer protein 1</fullName>
    </submittedName>
</protein>
<dbReference type="OrthoDB" id="15270at2759"/>
<dbReference type="Proteomes" id="UP000236333">
    <property type="component" value="Unassembled WGS sequence"/>
</dbReference>
<dbReference type="GO" id="GO:0006506">
    <property type="term" value="P:GPI anchor biosynthetic process"/>
    <property type="evidence" value="ECO:0007669"/>
    <property type="project" value="InterPro"/>
</dbReference>
<dbReference type="GO" id="GO:0032216">
    <property type="term" value="F:glucosaminyl-phosphatidylinositol O-acyltransferase activity"/>
    <property type="evidence" value="ECO:0007669"/>
    <property type="project" value="TreeGrafter"/>
</dbReference>
<dbReference type="GO" id="GO:0072659">
    <property type="term" value="P:protein localization to plasma membrane"/>
    <property type="evidence" value="ECO:0007669"/>
    <property type="project" value="TreeGrafter"/>
</dbReference>
<dbReference type="GO" id="GO:0016020">
    <property type="term" value="C:membrane"/>
    <property type="evidence" value="ECO:0007669"/>
    <property type="project" value="UniProtKB-SubCell"/>
</dbReference>
<keyword evidence="3 5" id="KW-1133">Transmembrane helix</keyword>
<dbReference type="EMBL" id="PGGS01000074">
    <property type="protein sequence ID" value="PNH09908.1"/>
    <property type="molecule type" value="Genomic_DNA"/>
</dbReference>
<accession>A0A2J8ABK6</accession>
<dbReference type="PANTHER" id="PTHR20661:SF0">
    <property type="entry name" value="PHOSPHATIDYLINOSITOL-GLYCAN BIOSYNTHESIS CLASS W PROTEIN"/>
    <property type="match status" value="1"/>
</dbReference>
<organism evidence="6 7">
    <name type="scientific">Tetrabaena socialis</name>
    <dbReference type="NCBI Taxonomy" id="47790"/>
    <lineage>
        <taxon>Eukaryota</taxon>
        <taxon>Viridiplantae</taxon>
        <taxon>Chlorophyta</taxon>
        <taxon>core chlorophytes</taxon>
        <taxon>Chlorophyceae</taxon>
        <taxon>CS clade</taxon>
        <taxon>Chlamydomonadales</taxon>
        <taxon>Tetrabaenaceae</taxon>
        <taxon>Tetrabaena</taxon>
    </lineage>
</organism>
<evidence type="ECO:0000256" key="1">
    <source>
        <dbReference type="ARBA" id="ARBA00004141"/>
    </source>
</evidence>
<feature type="transmembrane region" description="Helical" evidence="5">
    <location>
        <begin position="257"/>
        <end position="287"/>
    </location>
</feature>
<evidence type="ECO:0000256" key="5">
    <source>
        <dbReference type="SAM" id="Phobius"/>
    </source>
</evidence>
<dbReference type="Pfam" id="PF06423">
    <property type="entry name" value="GWT1"/>
    <property type="match status" value="1"/>
</dbReference>
<feature type="transmembrane region" description="Helical" evidence="5">
    <location>
        <begin position="150"/>
        <end position="170"/>
    </location>
</feature>
<evidence type="ECO:0000256" key="3">
    <source>
        <dbReference type="ARBA" id="ARBA00022989"/>
    </source>
</evidence>
<name>A0A2J8ABK6_9CHLO</name>
<feature type="transmembrane region" description="Helical" evidence="5">
    <location>
        <begin position="232"/>
        <end position="251"/>
    </location>
</feature>
<feature type="transmembrane region" description="Helical" evidence="5">
    <location>
        <begin position="108"/>
        <end position="130"/>
    </location>
</feature>
<reference evidence="6 7" key="1">
    <citation type="journal article" date="2017" name="Mol. Biol. Evol.">
        <title>The 4-celled Tetrabaena socialis nuclear genome reveals the essential components for genetic control of cell number at the origin of multicellularity in the volvocine lineage.</title>
        <authorList>
            <person name="Featherston J."/>
            <person name="Arakaki Y."/>
            <person name="Hanschen E.R."/>
            <person name="Ferris P.J."/>
            <person name="Michod R.E."/>
            <person name="Olson B.J.S.C."/>
            <person name="Nozaki H."/>
            <person name="Durand P.M."/>
        </authorList>
    </citation>
    <scope>NUCLEOTIDE SEQUENCE [LARGE SCALE GENOMIC DNA]</scope>
    <source>
        <strain evidence="6 7">NIES-571</strain>
    </source>
</reference>